<dbReference type="InterPro" id="IPR036971">
    <property type="entry name" value="PDEase_catalytic_dom_sf"/>
</dbReference>
<protein>
    <recommendedName>
        <fullName evidence="3">Phosphodiesterase</fullName>
        <ecNumber evidence="3">3.1.4.-</ecNumber>
    </recommendedName>
</protein>
<dbReference type="InterPro" id="IPR023174">
    <property type="entry name" value="PDEase_CS"/>
</dbReference>
<evidence type="ECO:0000259" key="5">
    <source>
        <dbReference type="PROSITE" id="PS51845"/>
    </source>
</evidence>
<dbReference type="STRING" id="2512241.A0A553HS61"/>
<dbReference type="EMBL" id="VFLP01000052">
    <property type="protein sequence ID" value="TRX90798.1"/>
    <property type="molecule type" value="Genomic_DNA"/>
</dbReference>
<dbReference type="GO" id="GO:0046872">
    <property type="term" value="F:metal ion binding"/>
    <property type="evidence" value="ECO:0007669"/>
    <property type="project" value="UniProtKB-KW"/>
</dbReference>
<keyword evidence="1 3" id="KW-0479">Metal-binding</keyword>
<evidence type="ECO:0000313" key="7">
    <source>
        <dbReference type="Proteomes" id="UP000319160"/>
    </source>
</evidence>
<comment type="caution">
    <text evidence="6">The sequence shown here is derived from an EMBL/GenBank/DDBJ whole genome shotgun (WGS) entry which is preliminary data.</text>
</comment>
<evidence type="ECO:0000313" key="6">
    <source>
        <dbReference type="EMBL" id="TRX90798.1"/>
    </source>
</evidence>
<dbReference type="Gene3D" id="1.10.1300.10">
    <property type="entry name" value="3'5'-cyclic nucleotide phosphodiesterase, catalytic domain"/>
    <property type="match status" value="1"/>
</dbReference>
<dbReference type="PROSITE" id="PS51845">
    <property type="entry name" value="PDEASE_I_2"/>
    <property type="match status" value="1"/>
</dbReference>
<comment type="similarity">
    <text evidence="3">Belongs to the cyclic nucleotide phosphodiesterase family.</text>
</comment>
<accession>A0A553HS61</accession>
<name>A0A553HS61_9PEZI</name>
<dbReference type="InterPro" id="IPR002073">
    <property type="entry name" value="PDEase_catalytic_dom"/>
</dbReference>
<dbReference type="Proteomes" id="UP000319160">
    <property type="component" value="Unassembled WGS sequence"/>
</dbReference>
<gene>
    <name evidence="6" type="ORF">FHL15_008377</name>
</gene>
<feature type="compositionally biased region" description="Polar residues" evidence="4">
    <location>
        <begin position="1074"/>
        <end position="1083"/>
    </location>
</feature>
<sequence>MQDACGRQHRRDLNLNAEGRQVRSISDYEVYRSTIQKKCRAQSNEIKRYSSNVQAWQVAQTRFDWASMRVLEAFQERRARAVWAQAGKAGGAAGGDPDRCRKKAASHLAMFLEAREAKVKVKVKVEVKVDKKGWNVDAETAQRICRQPQGAPTVPKSRTILLEAWALHNLKVDMVKIQGRTASHIKVVTAPFPSCLGRATLLLAFAKFLYMYLRPSLAVTVVATQWTFNHTPNLPWPAATQGADKTPIFLAFPRQHRTIDIACTYLSSPESVEALQSQGWMPRSAIMERNTCNVIYVDRNVYEDRSIESPAELLETGDLQVNLKLLLDAFGHVYSCRNGAQCLERLIHLHDASKAELRPTLIFIDTPHNEVPPELPSVSRDPSPYATIPSADEKEDGLIKDLYGIGLLEKIVYETQLRSLSKLVMPIPIVSSPLLRTPPAMGGTNEGPLQPAYAEYLAESQESSTNSLTSRALLRRCLDSGAVDVMASPLHVKSLTTLEVHAYRAHKEVVRDQQAFLEIRKGRKRSWVGIHEEKPFAYLREAMVSGLMGGICRSGEESESRISTVKIDVSSKHRSEIEEALGKWHFCAPRFDDDSLLIAATLMFKHALDMPELEKWRLPTDQLTTFLVACRAAYNQFVPYHNFRHAVDVLQATFDFLVHIGALPPYGSASHSSTTDVSPVTSLIKPFEALALLVSAIGHDVGHPGVNNGFLVVLNAPLAQLYNDRSVLESFHCAAYSQILRRHWPRVFEDTRMRTLMISSILATDMGLHFDYMKRLSDLQDKLKSEPMIDKWSERTLEDQKALICSLLIKCADISNVARRYDAALQWMNILCDEFSRQAAMEEEIGIQSSLITPPKKDFMSLAQAQLKFVKLFAIPLFQGVAELLPQMQYTVLEIEKNTHHFEKAVEKIPTMAEERMKLFTQQPLDCDIMRLVRCLALNEGHAIIGTEKVELVRIPTNHAEMMEASSAPPGKLSQVPAMPLQYKEISGIDTSSDYVADFASHEDRFVGRHSGKQCSSDTTEGSNSAPCSGDWQSQATSATTGKMPLSPSTQGTSIVSQDSSDRPSSDPTTTVTAPDSSRTTTPVAAVDPTHASEEESNGTLKPDGTLKKKTSRFRMNVSTFFRRNKGAGSPASGGSGS</sequence>
<dbReference type="InterPro" id="IPR003607">
    <property type="entry name" value="HD/PDEase_dom"/>
</dbReference>
<dbReference type="GO" id="GO:0004114">
    <property type="term" value="F:3',5'-cyclic-nucleotide phosphodiesterase activity"/>
    <property type="evidence" value="ECO:0007669"/>
    <property type="project" value="InterPro"/>
</dbReference>
<dbReference type="OrthoDB" id="546632at2759"/>
<evidence type="ECO:0000256" key="3">
    <source>
        <dbReference type="RuleBase" id="RU363067"/>
    </source>
</evidence>
<proteinExistence type="inferred from homology"/>
<comment type="cofactor">
    <cofactor evidence="3">
        <name>a divalent metal cation</name>
        <dbReference type="ChEBI" id="CHEBI:60240"/>
    </cofactor>
    <text evidence="3">Binds 2 divalent metal cations per subunit. Site 1 may preferentially bind zinc ions, while site 2 has a preference for magnesium and/or manganese ions.</text>
</comment>
<feature type="region of interest" description="Disordered" evidence="4">
    <location>
        <begin position="1008"/>
        <end position="1113"/>
    </location>
</feature>
<evidence type="ECO:0000256" key="1">
    <source>
        <dbReference type="ARBA" id="ARBA00022723"/>
    </source>
</evidence>
<organism evidence="6 7">
    <name type="scientific">Xylaria flabelliformis</name>
    <dbReference type="NCBI Taxonomy" id="2512241"/>
    <lineage>
        <taxon>Eukaryota</taxon>
        <taxon>Fungi</taxon>
        <taxon>Dikarya</taxon>
        <taxon>Ascomycota</taxon>
        <taxon>Pezizomycotina</taxon>
        <taxon>Sordariomycetes</taxon>
        <taxon>Xylariomycetidae</taxon>
        <taxon>Xylariales</taxon>
        <taxon>Xylariaceae</taxon>
        <taxon>Xylaria</taxon>
    </lineage>
</organism>
<keyword evidence="2 3" id="KW-0378">Hydrolase</keyword>
<dbReference type="PROSITE" id="PS00126">
    <property type="entry name" value="PDEASE_I_1"/>
    <property type="match status" value="1"/>
</dbReference>
<keyword evidence="7" id="KW-1185">Reference proteome</keyword>
<evidence type="ECO:0000256" key="2">
    <source>
        <dbReference type="ARBA" id="ARBA00022801"/>
    </source>
</evidence>
<reference evidence="7" key="1">
    <citation type="submission" date="2019-06" db="EMBL/GenBank/DDBJ databases">
        <title>Draft genome sequence of the griseofulvin-producing fungus Xylaria cubensis strain G536.</title>
        <authorList>
            <person name="Mead M.E."/>
            <person name="Raja H.A."/>
            <person name="Steenwyk J.L."/>
            <person name="Knowles S.L."/>
            <person name="Oberlies N.H."/>
            <person name="Rokas A."/>
        </authorList>
    </citation>
    <scope>NUCLEOTIDE SEQUENCE [LARGE SCALE GENOMIC DNA]</scope>
    <source>
        <strain evidence="7">G536</strain>
    </source>
</reference>
<dbReference type="AlphaFoldDB" id="A0A553HS61"/>
<dbReference type="EC" id="3.1.4.-" evidence="3"/>
<dbReference type="PANTHER" id="PTHR11347">
    <property type="entry name" value="CYCLIC NUCLEOTIDE PHOSPHODIESTERASE"/>
    <property type="match status" value="1"/>
</dbReference>
<dbReference type="SMART" id="SM00471">
    <property type="entry name" value="HDc"/>
    <property type="match status" value="1"/>
</dbReference>
<evidence type="ECO:0000256" key="4">
    <source>
        <dbReference type="SAM" id="MobiDB-lite"/>
    </source>
</evidence>
<dbReference type="CDD" id="cd00077">
    <property type="entry name" value="HDc"/>
    <property type="match status" value="1"/>
</dbReference>
<dbReference type="SUPFAM" id="SSF109604">
    <property type="entry name" value="HD-domain/PDEase-like"/>
    <property type="match status" value="1"/>
</dbReference>
<dbReference type="Pfam" id="PF00233">
    <property type="entry name" value="PDEase_I"/>
    <property type="match status" value="1"/>
</dbReference>
<feature type="domain" description="PDEase" evidence="5">
    <location>
        <begin position="565"/>
        <end position="916"/>
    </location>
</feature>
<dbReference type="GO" id="GO:0007165">
    <property type="term" value="P:signal transduction"/>
    <property type="evidence" value="ECO:0007669"/>
    <property type="project" value="InterPro"/>
</dbReference>
<feature type="compositionally biased region" description="Polar residues" evidence="4">
    <location>
        <begin position="1013"/>
        <end position="1053"/>
    </location>
</feature>